<comment type="caution">
    <text evidence="1">The sequence shown here is derived from an EMBL/GenBank/DDBJ whole genome shotgun (WGS) entry which is preliminary data.</text>
</comment>
<dbReference type="GO" id="GO:0016787">
    <property type="term" value="F:hydrolase activity"/>
    <property type="evidence" value="ECO:0007669"/>
    <property type="project" value="UniProtKB-KW"/>
</dbReference>
<dbReference type="EMBL" id="LNYP01000007">
    <property type="protein sequence ID" value="KTD43574.1"/>
    <property type="molecule type" value="Genomic_DNA"/>
</dbReference>
<dbReference type="Pfam" id="PF05013">
    <property type="entry name" value="FGase"/>
    <property type="match status" value="1"/>
</dbReference>
<evidence type="ECO:0000313" key="1">
    <source>
        <dbReference type="EMBL" id="KTD43574.1"/>
    </source>
</evidence>
<sequence length="234" mass="27120">MKPTVLVLSCEHAGNDVPDEYWHLFSQQEAVLQTHRAFDIGACEIAEQLSQTFGCDYTKTTITRLLIDCNRSLTNPKCFSEFTRSLSKQDRQTIVEKYYLPFRQRTEQIIANHIHQGQQVLHLSIHSFTPELNGVLRNAAMSLLYDPKRHGEKEVARIWQNLLIHRPAAYRVRLNYPYQGTSDGFTTALRKQHHQKNYLGIEVESNQALMKNKETFNQLIHILTSSLQDLLQLL</sequence>
<dbReference type="SUPFAM" id="SSF53187">
    <property type="entry name" value="Zn-dependent exopeptidases"/>
    <property type="match status" value="1"/>
</dbReference>
<dbReference type="AlphaFoldDB" id="A0A0W0XG65"/>
<dbReference type="RefSeq" id="WP_025384916.1">
    <property type="nucleotide sequence ID" value="NZ_LCUA01000021.1"/>
</dbReference>
<reference evidence="1 2" key="1">
    <citation type="submission" date="2015-11" db="EMBL/GenBank/DDBJ databases">
        <title>Genomic analysis of 38 Legionella species identifies large and diverse effector repertoires.</title>
        <authorList>
            <person name="Burstein D."/>
            <person name="Amaro F."/>
            <person name="Zusman T."/>
            <person name="Lifshitz Z."/>
            <person name="Cohen O."/>
            <person name="Gilbert J.A."/>
            <person name="Pupko T."/>
            <person name="Shuman H.A."/>
            <person name="Segal G."/>
        </authorList>
    </citation>
    <scope>NUCLEOTIDE SEQUENCE [LARGE SCALE GENOMIC DNA]</scope>
    <source>
        <strain evidence="1 2">Oak Ridge-10</strain>
    </source>
</reference>
<dbReference type="PATRIC" id="fig|29423.5.peg.571"/>
<evidence type="ECO:0000313" key="2">
    <source>
        <dbReference type="Proteomes" id="UP000054858"/>
    </source>
</evidence>
<protein>
    <submittedName>
        <fullName evidence="1">N-formylglutamate amidohydrolase</fullName>
    </submittedName>
</protein>
<dbReference type="InterPro" id="IPR007709">
    <property type="entry name" value="N-FG_amidohydro"/>
</dbReference>
<gene>
    <name evidence="1" type="ORF">Loak_0550</name>
</gene>
<dbReference type="Gene3D" id="3.40.630.40">
    <property type="entry name" value="Zn-dependent exopeptidases"/>
    <property type="match status" value="1"/>
</dbReference>
<organism evidence="1 2">
    <name type="scientific">Legionella oakridgensis</name>
    <dbReference type="NCBI Taxonomy" id="29423"/>
    <lineage>
        <taxon>Bacteria</taxon>
        <taxon>Pseudomonadati</taxon>
        <taxon>Pseudomonadota</taxon>
        <taxon>Gammaproteobacteria</taxon>
        <taxon>Legionellales</taxon>
        <taxon>Legionellaceae</taxon>
        <taxon>Legionella</taxon>
    </lineage>
</organism>
<accession>A0A0W0XG65</accession>
<dbReference type="Proteomes" id="UP000054858">
    <property type="component" value="Unassembled WGS sequence"/>
</dbReference>
<proteinExistence type="predicted"/>
<name>A0A0W0XG65_9GAMM</name>
<keyword evidence="1" id="KW-0378">Hydrolase</keyword>